<feature type="compositionally biased region" description="Polar residues" evidence="1">
    <location>
        <begin position="58"/>
        <end position="67"/>
    </location>
</feature>
<dbReference type="KEGG" id="bvo:Pan97_34140"/>
<dbReference type="AlphaFoldDB" id="A0A518CAV9"/>
<feature type="region of interest" description="Disordered" evidence="1">
    <location>
        <begin position="58"/>
        <end position="83"/>
    </location>
</feature>
<keyword evidence="3" id="KW-1185">Reference proteome</keyword>
<sequence>MLAKGVNAAHISPRYHSLYHRFDSYDEIAWETDFVTPLKRYLMIFFVVYARQLENSNLNAGNSPKSLDNNDIRESTALTRLRN</sequence>
<evidence type="ECO:0000313" key="2">
    <source>
        <dbReference type="EMBL" id="QDU76366.1"/>
    </source>
</evidence>
<evidence type="ECO:0000256" key="1">
    <source>
        <dbReference type="SAM" id="MobiDB-lite"/>
    </source>
</evidence>
<evidence type="ECO:0000313" key="3">
    <source>
        <dbReference type="Proteomes" id="UP000318626"/>
    </source>
</evidence>
<dbReference type="Proteomes" id="UP000318626">
    <property type="component" value="Chromosome"/>
</dbReference>
<name>A0A518CAV9_9BACT</name>
<accession>A0A518CAV9</accession>
<proteinExistence type="predicted"/>
<organism evidence="2 3">
    <name type="scientific">Bremerella volcania</name>
    <dbReference type="NCBI Taxonomy" id="2527984"/>
    <lineage>
        <taxon>Bacteria</taxon>
        <taxon>Pseudomonadati</taxon>
        <taxon>Planctomycetota</taxon>
        <taxon>Planctomycetia</taxon>
        <taxon>Pirellulales</taxon>
        <taxon>Pirellulaceae</taxon>
        <taxon>Bremerella</taxon>
    </lineage>
</organism>
<reference evidence="3" key="1">
    <citation type="submission" date="2019-02" db="EMBL/GenBank/DDBJ databases">
        <title>Deep-cultivation of Planctomycetes and their phenomic and genomic characterization uncovers novel biology.</title>
        <authorList>
            <person name="Wiegand S."/>
            <person name="Jogler M."/>
            <person name="Boedeker C."/>
            <person name="Pinto D."/>
            <person name="Vollmers J."/>
            <person name="Rivas-Marin E."/>
            <person name="Kohn T."/>
            <person name="Peeters S.H."/>
            <person name="Heuer A."/>
            <person name="Rast P."/>
            <person name="Oberbeckmann S."/>
            <person name="Bunk B."/>
            <person name="Jeske O."/>
            <person name="Meyerdierks A."/>
            <person name="Storesund J.E."/>
            <person name="Kallscheuer N."/>
            <person name="Luecker S."/>
            <person name="Lage O.M."/>
            <person name="Pohl T."/>
            <person name="Merkel B.J."/>
            <person name="Hornburger P."/>
            <person name="Mueller R.-W."/>
            <person name="Bruemmer F."/>
            <person name="Labrenz M."/>
            <person name="Spormann A.M."/>
            <person name="Op den Camp H."/>
            <person name="Overmann J."/>
            <person name="Amann R."/>
            <person name="Jetten M.S.M."/>
            <person name="Mascher T."/>
            <person name="Medema M.H."/>
            <person name="Devos D.P."/>
            <person name="Kaster A.-K."/>
            <person name="Ovreas L."/>
            <person name="Rohde M."/>
            <person name="Galperin M.Y."/>
            <person name="Jogler C."/>
        </authorList>
    </citation>
    <scope>NUCLEOTIDE SEQUENCE [LARGE SCALE GENOMIC DNA]</scope>
    <source>
        <strain evidence="3">Pan97</strain>
    </source>
</reference>
<protein>
    <submittedName>
        <fullName evidence="2">Uncharacterized protein</fullName>
    </submittedName>
</protein>
<dbReference type="EMBL" id="CP036289">
    <property type="protein sequence ID" value="QDU76366.1"/>
    <property type="molecule type" value="Genomic_DNA"/>
</dbReference>
<gene>
    <name evidence="2" type="ORF">Pan97_34140</name>
</gene>